<gene>
    <name evidence="2" type="ORF">TTHT_1560</name>
</gene>
<dbReference type="AlphaFoldDB" id="A0A7R6PI73"/>
<reference evidence="2 3" key="1">
    <citation type="journal article" date="2012" name="Extremophiles">
        <title>Thermotomaculum hydrothermale gen. nov., sp. nov., a novel heterotrophic thermophile within the phylum Acidobacteria from a deep-sea hydrothermal vent chimney in the Southern Okinawa Trough.</title>
        <authorList>
            <person name="Izumi H."/>
            <person name="Nunoura T."/>
            <person name="Miyazaki M."/>
            <person name="Mino S."/>
            <person name="Toki T."/>
            <person name="Takai K."/>
            <person name="Sako Y."/>
            <person name="Sawabe T."/>
            <person name="Nakagawa S."/>
        </authorList>
    </citation>
    <scope>NUCLEOTIDE SEQUENCE [LARGE SCALE GENOMIC DNA]</scope>
    <source>
        <strain evidence="2 3">AC55</strain>
    </source>
</reference>
<evidence type="ECO:0000256" key="1">
    <source>
        <dbReference type="SAM" id="MobiDB-lite"/>
    </source>
</evidence>
<name>A0A7R6PI73_9BACT</name>
<dbReference type="Proteomes" id="UP000595564">
    <property type="component" value="Chromosome"/>
</dbReference>
<protein>
    <submittedName>
        <fullName evidence="2">Uncharacterized protein</fullName>
    </submittedName>
</protein>
<keyword evidence="3" id="KW-1185">Reference proteome</keyword>
<feature type="compositionally biased region" description="Low complexity" evidence="1">
    <location>
        <begin position="141"/>
        <end position="154"/>
    </location>
</feature>
<sequence>MKKVLTFLIIVSMLVFGSSVMARGGKGKGRKNGSCRYSSQITTKTQSSKKYHYKGLKGQGQMLRDGSGSGGQAKRQYKGSKGKGQNNNTLTASTTATTIQNSNKYQYKGSKGQGKGQRLKDGSGSGQQKKNQYKGSKGKRSSGATTATDSTTTS</sequence>
<dbReference type="RefSeq" id="WP_201327352.1">
    <property type="nucleotide sequence ID" value="NZ_AP017470.1"/>
</dbReference>
<dbReference type="KEGG" id="thyd:TTHT_1560"/>
<evidence type="ECO:0000313" key="3">
    <source>
        <dbReference type="Proteomes" id="UP000595564"/>
    </source>
</evidence>
<proteinExistence type="predicted"/>
<feature type="compositionally biased region" description="Low complexity" evidence="1">
    <location>
        <begin position="85"/>
        <end position="110"/>
    </location>
</feature>
<accession>A0A7R6PI73</accession>
<dbReference type="EMBL" id="AP017470">
    <property type="protein sequence ID" value="BBB33054.1"/>
    <property type="molecule type" value="Genomic_DNA"/>
</dbReference>
<evidence type="ECO:0000313" key="2">
    <source>
        <dbReference type="EMBL" id="BBB33054.1"/>
    </source>
</evidence>
<feature type="region of interest" description="Disordered" evidence="1">
    <location>
        <begin position="22"/>
        <end position="154"/>
    </location>
</feature>
<organism evidence="2 3">
    <name type="scientific">Thermotomaculum hydrothermale</name>
    <dbReference type="NCBI Taxonomy" id="981385"/>
    <lineage>
        <taxon>Bacteria</taxon>
        <taxon>Pseudomonadati</taxon>
        <taxon>Acidobacteriota</taxon>
        <taxon>Holophagae</taxon>
        <taxon>Thermotomaculales</taxon>
        <taxon>Thermotomaculaceae</taxon>
        <taxon>Thermotomaculum</taxon>
    </lineage>
</organism>